<organism evidence="1 2">
    <name type="scientific">Nepenthes gracilis</name>
    <name type="common">Slender pitcher plant</name>
    <dbReference type="NCBI Taxonomy" id="150966"/>
    <lineage>
        <taxon>Eukaryota</taxon>
        <taxon>Viridiplantae</taxon>
        <taxon>Streptophyta</taxon>
        <taxon>Embryophyta</taxon>
        <taxon>Tracheophyta</taxon>
        <taxon>Spermatophyta</taxon>
        <taxon>Magnoliopsida</taxon>
        <taxon>eudicotyledons</taxon>
        <taxon>Gunneridae</taxon>
        <taxon>Pentapetalae</taxon>
        <taxon>Caryophyllales</taxon>
        <taxon>Nepenthaceae</taxon>
        <taxon>Nepenthes</taxon>
    </lineage>
</organism>
<keyword evidence="2" id="KW-1185">Reference proteome</keyword>
<evidence type="ECO:0000313" key="1">
    <source>
        <dbReference type="EMBL" id="GMH04669.1"/>
    </source>
</evidence>
<dbReference type="EMBL" id="BSYO01000005">
    <property type="protein sequence ID" value="GMH04669.1"/>
    <property type="molecule type" value="Genomic_DNA"/>
</dbReference>
<proteinExistence type="predicted"/>
<comment type="caution">
    <text evidence="1">The sequence shown here is derived from an EMBL/GenBank/DDBJ whole genome shotgun (WGS) entry which is preliminary data.</text>
</comment>
<name>A0AAD3S553_NEPGR</name>
<sequence>MRPWPWRRRTGNRDLLNRPSGGLRRILFRQLCRKALRLSRHSYSRLLYQLGANANHFLGLSCGWHLRRLLRLANNRLLR</sequence>
<protein>
    <submittedName>
        <fullName evidence="1">Uncharacterized protein</fullName>
    </submittedName>
</protein>
<evidence type="ECO:0000313" key="2">
    <source>
        <dbReference type="Proteomes" id="UP001279734"/>
    </source>
</evidence>
<dbReference type="AlphaFoldDB" id="A0AAD3S553"/>
<reference evidence="1" key="1">
    <citation type="submission" date="2023-05" db="EMBL/GenBank/DDBJ databases">
        <title>Nepenthes gracilis genome sequencing.</title>
        <authorList>
            <person name="Fukushima K."/>
        </authorList>
    </citation>
    <scope>NUCLEOTIDE SEQUENCE</scope>
    <source>
        <strain evidence="1">SING2019-196</strain>
    </source>
</reference>
<gene>
    <name evidence="1" type="ORF">Nepgr_006509</name>
</gene>
<accession>A0AAD3S553</accession>
<dbReference type="Proteomes" id="UP001279734">
    <property type="component" value="Unassembled WGS sequence"/>
</dbReference>